<dbReference type="Gene3D" id="3.40.50.1820">
    <property type="entry name" value="alpha/beta hydrolase"/>
    <property type="match status" value="1"/>
</dbReference>
<sequence length="147" mass="16588">PDSPTGLLAAVLQKFSMASNKSYRDLPDGGLNIFTREQILDNVMIYWTTNSITTSMRMYAESFASRHLDLGIDRIPSPVPTCVILAKNDVAVQPPFIIRMKHPNLLRTTILEGGHHLALEIPKQFADDVLASIEEFRKWHKEGKDEL</sequence>
<evidence type="ECO:0000256" key="1">
    <source>
        <dbReference type="ARBA" id="ARBA00010088"/>
    </source>
</evidence>
<dbReference type="OrthoDB" id="7130006at2759"/>
<dbReference type="PANTHER" id="PTHR21661">
    <property type="entry name" value="EPOXIDE HYDROLASE 1-RELATED"/>
    <property type="match status" value="1"/>
</dbReference>
<dbReference type="GO" id="GO:0004301">
    <property type="term" value="F:epoxide hydrolase activity"/>
    <property type="evidence" value="ECO:0007669"/>
    <property type="project" value="TreeGrafter"/>
</dbReference>
<feature type="non-terminal residue" evidence="3">
    <location>
        <position position="1"/>
    </location>
</feature>
<dbReference type="AlphaFoldDB" id="A0A1E1WE04"/>
<protein>
    <recommendedName>
        <fullName evidence="4">AB hydrolase-1 domain-containing protein</fullName>
    </recommendedName>
</protein>
<reference evidence="3" key="1">
    <citation type="submission" date="2015-09" db="EMBL/GenBank/DDBJ databases">
        <title>De novo assembly of Pectinophora gossypiella (Pink Bollworm) gut transcriptome.</title>
        <authorList>
            <person name="Tassone E.E."/>
        </authorList>
    </citation>
    <scope>NUCLEOTIDE SEQUENCE</scope>
</reference>
<dbReference type="GO" id="GO:0097176">
    <property type="term" value="P:epoxide metabolic process"/>
    <property type="evidence" value="ECO:0007669"/>
    <property type="project" value="TreeGrafter"/>
</dbReference>
<dbReference type="PANTHER" id="PTHR21661:SF35">
    <property type="entry name" value="EPOXIDE HYDROLASE"/>
    <property type="match status" value="1"/>
</dbReference>
<dbReference type="EMBL" id="GDQN01005868">
    <property type="protein sequence ID" value="JAT85186.1"/>
    <property type="molecule type" value="Transcribed_RNA"/>
</dbReference>
<keyword evidence="2" id="KW-0378">Hydrolase</keyword>
<dbReference type="SUPFAM" id="SSF53474">
    <property type="entry name" value="alpha/beta-Hydrolases"/>
    <property type="match status" value="1"/>
</dbReference>
<evidence type="ECO:0008006" key="4">
    <source>
        <dbReference type="Google" id="ProtNLM"/>
    </source>
</evidence>
<evidence type="ECO:0000313" key="3">
    <source>
        <dbReference type="EMBL" id="JAT85186.1"/>
    </source>
</evidence>
<organism evidence="3">
    <name type="scientific">Pectinophora gossypiella</name>
    <name type="common">Cotton pink bollworm</name>
    <name type="synonym">Depressaria gossypiella</name>
    <dbReference type="NCBI Taxonomy" id="13191"/>
    <lineage>
        <taxon>Eukaryota</taxon>
        <taxon>Metazoa</taxon>
        <taxon>Ecdysozoa</taxon>
        <taxon>Arthropoda</taxon>
        <taxon>Hexapoda</taxon>
        <taxon>Insecta</taxon>
        <taxon>Pterygota</taxon>
        <taxon>Neoptera</taxon>
        <taxon>Endopterygota</taxon>
        <taxon>Lepidoptera</taxon>
        <taxon>Glossata</taxon>
        <taxon>Ditrysia</taxon>
        <taxon>Gelechioidea</taxon>
        <taxon>Gelechiidae</taxon>
        <taxon>Apatetrinae</taxon>
        <taxon>Pectinophora</taxon>
    </lineage>
</organism>
<name>A0A1E1WE04_PECGO</name>
<comment type="similarity">
    <text evidence="1">Belongs to the peptidase S33 family.</text>
</comment>
<gene>
    <name evidence="3" type="ORF">g.488</name>
</gene>
<dbReference type="InterPro" id="IPR029058">
    <property type="entry name" value="AB_hydrolase_fold"/>
</dbReference>
<evidence type="ECO:0000256" key="2">
    <source>
        <dbReference type="ARBA" id="ARBA00022801"/>
    </source>
</evidence>
<proteinExistence type="inferred from homology"/>
<accession>A0A1E1WE04</accession>